<name>A0A4U7AUW6_9PEZI</name>
<sequence>MRRNWNGATLAMWHGQTCQSFAPKKDNQWQRTEQNKDYKPRVQSAPGGPSQATGGPSTSYPGRVPAQRPKDGPSKIPVPVSCGPGPERQNPDYQSSGQPAPGGSSQAGGAAPSTNTPGKGPSQRPQNGPSKIPAPVTGWTSRSPIPDQTGAQQPAQLISRQRPSRIPTLGGKAKGRRR</sequence>
<feature type="compositionally biased region" description="Low complexity" evidence="1">
    <location>
        <begin position="94"/>
        <end position="113"/>
    </location>
</feature>
<dbReference type="EMBL" id="PTQR01000097">
    <property type="protein sequence ID" value="TKX20226.1"/>
    <property type="molecule type" value="Genomic_DNA"/>
</dbReference>
<protein>
    <submittedName>
        <fullName evidence="2">Uncharacterized protein</fullName>
    </submittedName>
</protein>
<feature type="compositionally biased region" description="Basic and acidic residues" evidence="1">
    <location>
        <begin position="23"/>
        <end position="40"/>
    </location>
</feature>
<feature type="region of interest" description="Disordered" evidence="1">
    <location>
        <begin position="19"/>
        <end position="178"/>
    </location>
</feature>
<feature type="compositionally biased region" description="Polar residues" evidence="1">
    <location>
        <begin position="149"/>
        <end position="161"/>
    </location>
</feature>
<organism evidence="2 3">
    <name type="scientific">Elsinoe australis</name>
    <dbReference type="NCBI Taxonomy" id="40998"/>
    <lineage>
        <taxon>Eukaryota</taxon>
        <taxon>Fungi</taxon>
        <taxon>Dikarya</taxon>
        <taxon>Ascomycota</taxon>
        <taxon>Pezizomycotina</taxon>
        <taxon>Dothideomycetes</taxon>
        <taxon>Dothideomycetidae</taxon>
        <taxon>Myriangiales</taxon>
        <taxon>Elsinoaceae</taxon>
        <taxon>Elsinoe</taxon>
    </lineage>
</organism>
<feature type="compositionally biased region" description="Polar residues" evidence="1">
    <location>
        <begin position="50"/>
        <end position="60"/>
    </location>
</feature>
<comment type="caution">
    <text evidence="2">The sequence shown here is derived from an EMBL/GenBank/DDBJ whole genome shotgun (WGS) entry which is preliminary data.</text>
</comment>
<evidence type="ECO:0000313" key="3">
    <source>
        <dbReference type="Proteomes" id="UP000308133"/>
    </source>
</evidence>
<dbReference type="Proteomes" id="UP000308133">
    <property type="component" value="Unassembled WGS sequence"/>
</dbReference>
<gene>
    <name evidence="2" type="ORF">C1H76_7581</name>
</gene>
<dbReference type="AlphaFoldDB" id="A0A4U7AUW6"/>
<evidence type="ECO:0000313" key="2">
    <source>
        <dbReference type="EMBL" id="TKX20226.1"/>
    </source>
</evidence>
<reference evidence="2 3" key="1">
    <citation type="submission" date="2018-02" db="EMBL/GenBank/DDBJ databases">
        <title>Draft genome sequences of Elsinoe sp., causing black scab on jojoba.</title>
        <authorList>
            <person name="Stodart B."/>
            <person name="Jeffress S."/>
            <person name="Ash G."/>
            <person name="Arun Chinnappa K."/>
        </authorList>
    </citation>
    <scope>NUCLEOTIDE SEQUENCE [LARGE SCALE GENOMIC DNA]</scope>
    <source>
        <strain evidence="2 3">Hillstone_2</strain>
    </source>
</reference>
<evidence type="ECO:0000256" key="1">
    <source>
        <dbReference type="SAM" id="MobiDB-lite"/>
    </source>
</evidence>
<proteinExistence type="predicted"/>
<accession>A0A4U7AUW6</accession>